<dbReference type="Proteomes" id="UP000708208">
    <property type="component" value="Unassembled WGS sequence"/>
</dbReference>
<reference evidence="1" key="1">
    <citation type="submission" date="2021-06" db="EMBL/GenBank/DDBJ databases">
        <authorList>
            <person name="Hodson N. C."/>
            <person name="Mongue J. A."/>
            <person name="Jaron S. K."/>
        </authorList>
    </citation>
    <scope>NUCLEOTIDE SEQUENCE</scope>
</reference>
<name>A0A8J2JML4_9HEXA</name>
<dbReference type="AlphaFoldDB" id="A0A8J2JML4"/>
<evidence type="ECO:0000313" key="1">
    <source>
        <dbReference type="EMBL" id="CAG7720245.1"/>
    </source>
</evidence>
<dbReference type="EMBL" id="CAJVCH010068806">
    <property type="protein sequence ID" value="CAG7720245.1"/>
    <property type="molecule type" value="Genomic_DNA"/>
</dbReference>
<gene>
    <name evidence="1" type="ORF">AFUS01_LOCUS9531</name>
</gene>
<comment type="caution">
    <text evidence="1">The sequence shown here is derived from an EMBL/GenBank/DDBJ whole genome shotgun (WGS) entry which is preliminary data.</text>
</comment>
<proteinExistence type="predicted"/>
<evidence type="ECO:0000313" key="2">
    <source>
        <dbReference type="Proteomes" id="UP000708208"/>
    </source>
</evidence>
<accession>A0A8J2JML4</accession>
<organism evidence="1 2">
    <name type="scientific">Allacma fusca</name>
    <dbReference type="NCBI Taxonomy" id="39272"/>
    <lineage>
        <taxon>Eukaryota</taxon>
        <taxon>Metazoa</taxon>
        <taxon>Ecdysozoa</taxon>
        <taxon>Arthropoda</taxon>
        <taxon>Hexapoda</taxon>
        <taxon>Collembola</taxon>
        <taxon>Symphypleona</taxon>
        <taxon>Sminthuridae</taxon>
        <taxon>Allacma</taxon>
    </lineage>
</organism>
<feature type="non-terminal residue" evidence="1">
    <location>
        <position position="1"/>
    </location>
</feature>
<sequence>MSVAGLLSSLAMENSKAELQL</sequence>
<protein>
    <submittedName>
        <fullName evidence="1">Uncharacterized protein</fullName>
    </submittedName>
</protein>
<keyword evidence="2" id="KW-1185">Reference proteome</keyword>